<dbReference type="Gene3D" id="1.10.510.10">
    <property type="entry name" value="Transferase(Phosphotransferase) domain 1"/>
    <property type="match status" value="1"/>
</dbReference>
<dbReference type="PROSITE" id="PS51285">
    <property type="entry name" value="AGC_KINASE_CTER"/>
    <property type="match status" value="1"/>
</dbReference>
<keyword evidence="3" id="KW-0963">Cytoplasm</keyword>
<evidence type="ECO:0000256" key="14">
    <source>
        <dbReference type="ARBA" id="ARBA00047470"/>
    </source>
</evidence>
<feature type="domain" description="AGC-kinase C-terminal" evidence="19">
    <location>
        <begin position="982"/>
        <end position="1049"/>
    </location>
</feature>
<dbReference type="FunFam" id="1.10.510.10:FF:000210">
    <property type="entry name" value="Non-specific serine/threonine protein kinase"/>
    <property type="match status" value="1"/>
</dbReference>
<keyword evidence="9 21" id="KW-0418">Kinase</keyword>
<evidence type="ECO:0000256" key="15">
    <source>
        <dbReference type="PROSITE-ProRule" id="PRU01207"/>
    </source>
</evidence>
<dbReference type="PROSITE" id="PS00107">
    <property type="entry name" value="PROTEIN_KINASE_ATP"/>
    <property type="match status" value="1"/>
</dbReference>
<evidence type="ECO:0000256" key="6">
    <source>
        <dbReference type="ARBA" id="ARBA00022679"/>
    </source>
</evidence>
<dbReference type="Pfam" id="PF00433">
    <property type="entry name" value="Pkinase_C"/>
    <property type="match status" value="1"/>
</dbReference>
<dbReference type="GO" id="GO:0004697">
    <property type="term" value="F:diacylglycerol-dependent serine/threonine kinase activity"/>
    <property type="evidence" value="ECO:0007669"/>
    <property type="project" value="UniProtKB-EC"/>
</dbReference>
<dbReference type="GO" id="GO:0031267">
    <property type="term" value="F:small GTPase binding"/>
    <property type="evidence" value="ECO:0007669"/>
    <property type="project" value="InterPro"/>
</dbReference>
<feature type="region of interest" description="Disordered" evidence="17">
    <location>
        <begin position="1"/>
        <end position="34"/>
    </location>
</feature>
<dbReference type="PROSITE" id="PS50011">
    <property type="entry name" value="PROTEIN_KINASE_DOM"/>
    <property type="match status" value="1"/>
</dbReference>
<dbReference type="Proteomes" id="UP001295444">
    <property type="component" value="Chromosome 01"/>
</dbReference>
<accession>A0AAD1R3F8</accession>
<evidence type="ECO:0000256" key="13">
    <source>
        <dbReference type="ARBA" id="ARBA00047272"/>
    </source>
</evidence>
<dbReference type="Pfam" id="PF00069">
    <property type="entry name" value="Pkinase"/>
    <property type="match status" value="1"/>
</dbReference>
<keyword evidence="10 16" id="KW-0067">ATP-binding</keyword>
<dbReference type="SMART" id="SM00220">
    <property type="entry name" value="S_TKc"/>
    <property type="match status" value="1"/>
</dbReference>
<dbReference type="CDD" id="cd11622">
    <property type="entry name" value="HR1_PKN_1"/>
    <property type="match status" value="1"/>
</dbReference>
<dbReference type="Gene3D" id="3.30.200.20">
    <property type="entry name" value="Phosphorylase Kinase, domain 1"/>
    <property type="match status" value="1"/>
</dbReference>
<evidence type="ECO:0000259" key="20">
    <source>
        <dbReference type="PROSITE" id="PS51860"/>
    </source>
</evidence>
<keyword evidence="12" id="KW-0539">Nucleus</keyword>
<keyword evidence="8 16" id="KW-0547">Nucleotide-binding</keyword>
<dbReference type="SUPFAM" id="SSF46585">
    <property type="entry name" value="HR1 repeat"/>
    <property type="match status" value="2"/>
</dbReference>
<name>A0AAD1R3F8_PELCU</name>
<evidence type="ECO:0000313" key="22">
    <source>
        <dbReference type="Proteomes" id="UP001295444"/>
    </source>
</evidence>
<evidence type="ECO:0000256" key="2">
    <source>
        <dbReference type="ARBA" id="ARBA00004496"/>
    </source>
</evidence>
<organism evidence="21 22">
    <name type="scientific">Pelobates cultripes</name>
    <name type="common">Western spadefoot toad</name>
    <dbReference type="NCBI Taxonomy" id="61616"/>
    <lineage>
        <taxon>Eukaryota</taxon>
        <taxon>Metazoa</taxon>
        <taxon>Chordata</taxon>
        <taxon>Craniata</taxon>
        <taxon>Vertebrata</taxon>
        <taxon>Euteleostomi</taxon>
        <taxon>Amphibia</taxon>
        <taxon>Batrachia</taxon>
        <taxon>Anura</taxon>
        <taxon>Pelobatoidea</taxon>
        <taxon>Pelobatidae</taxon>
        <taxon>Pelobates</taxon>
    </lineage>
</organism>
<sequence>GARRKKCDDTEQKGEDPSECPITPNSPKIAKGSAVNGSFSSIDLNSPKRIVLAANSGSSKDIPKHVAQPDIDKVREQIKQEIRKELKITAGARNMVKATTKKKHLAKVNKFLKTSQRKLDDLYIKLQERNAHIVVPDAEEMSAVPKDDTSSQAHNVKLTALQKQLSIELKVKHGAEIMVGAYSNGYSKNVKHLTAVQKILQDSENKIDSLRNLILEETSIIKEETSLPVPETDINILAPSLLVTDVQEPEPAGDIPNFDMKPISPPDVEFDSEPPPAPSQSFLHSDQSWFSFHIEIPDILAQNSGDIYECSIDNRYIMTPDEMSHPNCSSLDNIVPENSENLPHDHLPAMWTQDQLLLKLQDIQHCSMLEEGQSVKDSGDCYECSIDNRFIMTPDEMSHPNCSSLDNSVPEHSEDLPQDHLPAMLIQDQLLLKLQDIQQRSVQSVKDSGDSYDCSIDNRYIMTPDEMSHPNCSSLDNSVPENPDNLPHDHLPAMWIQDQLLLKLQDIQHSSMLEEGQSVKDSGDSYDCSSDNRFIVTPDEMSHPNCSSLDNIVPENPEDLPQDHLPAMWIQHQLLLKFQDFQYRSVQSVKNSGDSYDCSSDNRYIMTPAEISHPNCSSLNNSVPENFEDLPHDHLPAMWIQDQLLRMQDFQYRSVQSVKDSGGSYGCSIDSRFIMTPDEMSEPNCSSLDNSVSENSEDLSHDYLPAVCTQGRPTLRMQDFQLCSVLGKGQFGKVLLAEHKETTNMYALKFIKKVNLESPHQFNNLLSEKRIFQTVSNRRHPFLMNLFGCFHTRDHACFVMEYAAGGDLLTCLDNNHGPFPEPRAVFYSACVVLGLEYLHEQNIVHRDLKLENIVLDERGFAKITDYGLSKEGIGYGDRTNSICGTPNYLAPEMAKRKTYTRSVDWWSFGVVIYVMLTGNLPFEGRDVETLYAKIAKCKLKIPESLSSEATSILSKLLTKKHEKRLGSSEKDAQEVKDHPYFQHIDWNALLLQNVTPPFVPTINGAEDVSNFDAIFTSEAPIITPPARRRVPPLMEKKTFEDFCWRADWS</sequence>
<evidence type="ECO:0000313" key="21">
    <source>
        <dbReference type="EMBL" id="CAH2222364.1"/>
    </source>
</evidence>
<keyword evidence="4" id="KW-0723">Serine/threonine-protein kinase</keyword>
<evidence type="ECO:0000256" key="8">
    <source>
        <dbReference type="ARBA" id="ARBA00022741"/>
    </source>
</evidence>
<keyword evidence="5" id="KW-0597">Phosphoprotein</keyword>
<dbReference type="InterPro" id="IPR011072">
    <property type="entry name" value="HR1_rho-bd"/>
</dbReference>
<dbReference type="PROSITE" id="PS51860">
    <property type="entry name" value="REM_1"/>
    <property type="match status" value="1"/>
</dbReference>
<evidence type="ECO:0000256" key="16">
    <source>
        <dbReference type="PROSITE-ProRule" id="PRU10141"/>
    </source>
</evidence>
<feature type="domain" description="REM-1" evidence="20">
    <location>
        <begin position="61"/>
        <end position="135"/>
    </location>
</feature>
<dbReference type="GO" id="GO:0005634">
    <property type="term" value="C:nucleus"/>
    <property type="evidence" value="ECO:0007669"/>
    <property type="project" value="UniProtKB-SubCell"/>
</dbReference>
<dbReference type="Gene3D" id="1.10.287.160">
    <property type="entry name" value="HR1 repeat"/>
    <property type="match status" value="2"/>
</dbReference>
<evidence type="ECO:0000256" key="9">
    <source>
        <dbReference type="ARBA" id="ARBA00022777"/>
    </source>
</evidence>
<feature type="binding site" evidence="16">
    <location>
        <position position="753"/>
    </location>
    <ligand>
        <name>ATP</name>
        <dbReference type="ChEBI" id="CHEBI:30616"/>
    </ligand>
</feature>
<dbReference type="PANTHER" id="PTHR24351">
    <property type="entry name" value="RIBOSOMAL PROTEIN S6 KINASE"/>
    <property type="match status" value="1"/>
</dbReference>
<evidence type="ECO:0000256" key="1">
    <source>
        <dbReference type="ARBA" id="ARBA00004123"/>
    </source>
</evidence>
<dbReference type="SMART" id="SM00742">
    <property type="entry name" value="Hr1"/>
    <property type="match status" value="2"/>
</dbReference>
<dbReference type="FunFam" id="3.30.200.20:FF:000474">
    <property type="entry name" value="Serine/threonine-protein kinase N2-like"/>
    <property type="match status" value="1"/>
</dbReference>
<dbReference type="EMBL" id="OW240912">
    <property type="protein sequence ID" value="CAH2222364.1"/>
    <property type="molecule type" value="Genomic_DNA"/>
</dbReference>
<comment type="catalytic activity">
    <reaction evidence="14">
        <text>L-seryl-[protein] + ATP = O-phospho-L-seryl-[protein] + ADP + H(+)</text>
        <dbReference type="Rhea" id="RHEA:17989"/>
        <dbReference type="Rhea" id="RHEA-COMP:9863"/>
        <dbReference type="Rhea" id="RHEA-COMP:11604"/>
        <dbReference type="ChEBI" id="CHEBI:15378"/>
        <dbReference type="ChEBI" id="CHEBI:29999"/>
        <dbReference type="ChEBI" id="CHEBI:30616"/>
        <dbReference type="ChEBI" id="CHEBI:83421"/>
        <dbReference type="ChEBI" id="CHEBI:456216"/>
        <dbReference type="EC" id="2.7.11.13"/>
    </reaction>
</comment>
<feature type="region of interest" description="Disordered" evidence="17">
    <location>
        <begin position="249"/>
        <end position="282"/>
    </location>
</feature>
<evidence type="ECO:0000256" key="17">
    <source>
        <dbReference type="SAM" id="MobiDB-lite"/>
    </source>
</evidence>
<dbReference type="InterPro" id="IPR000719">
    <property type="entry name" value="Prot_kinase_dom"/>
</dbReference>
<protein>
    <submittedName>
        <fullName evidence="21">Serine threonine- kinase N2, partial</fullName>
    </submittedName>
</protein>
<dbReference type="InterPro" id="IPR008271">
    <property type="entry name" value="Ser/Thr_kinase_AS"/>
</dbReference>
<dbReference type="InterPro" id="IPR017441">
    <property type="entry name" value="Protein_kinase_ATP_BS"/>
</dbReference>
<feature type="compositionally biased region" description="Basic and acidic residues" evidence="17">
    <location>
        <begin position="1"/>
        <end position="16"/>
    </location>
</feature>
<gene>
    <name evidence="21" type="ORF">PECUL_23A023576</name>
</gene>
<reference evidence="21" key="1">
    <citation type="submission" date="2022-03" db="EMBL/GenBank/DDBJ databases">
        <authorList>
            <person name="Alioto T."/>
            <person name="Alioto T."/>
            <person name="Gomez Garrido J."/>
        </authorList>
    </citation>
    <scope>NUCLEOTIDE SEQUENCE</scope>
</reference>
<evidence type="ECO:0000256" key="3">
    <source>
        <dbReference type="ARBA" id="ARBA00022490"/>
    </source>
</evidence>
<evidence type="ECO:0000256" key="4">
    <source>
        <dbReference type="ARBA" id="ARBA00022527"/>
    </source>
</evidence>
<dbReference type="SUPFAM" id="SSF56112">
    <property type="entry name" value="Protein kinase-like (PK-like)"/>
    <property type="match status" value="1"/>
</dbReference>
<evidence type="ECO:0000256" key="10">
    <source>
        <dbReference type="ARBA" id="ARBA00022840"/>
    </source>
</evidence>
<dbReference type="InterPro" id="IPR036274">
    <property type="entry name" value="HR1_rpt_sf"/>
</dbReference>
<keyword evidence="22" id="KW-1185">Reference proteome</keyword>
<dbReference type="Pfam" id="PF02185">
    <property type="entry name" value="HR1"/>
    <property type="match status" value="2"/>
</dbReference>
<dbReference type="InterPro" id="IPR011009">
    <property type="entry name" value="Kinase-like_dom_sf"/>
</dbReference>
<keyword evidence="6" id="KW-0808">Transferase</keyword>
<comment type="subcellular location">
    <subcellularLocation>
        <location evidence="2">Cytoplasm</location>
    </subcellularLocation>
    <subcellularLocation>
        <location evidence="1">Nucleus</location>
    </subcellularLocation>
</comment>
<dbReference type="GO" id="GO:0005524">
    <property type="term" value="F:ATP binding"/>
    <property type="evidence" value="ECO:0007669"/>
    <property type="project" value="UniProtKB-UniRule"/>
</dbReference>
<dbReference type="InterPro" id="IPR017892">
    <property type="entry name" value="Pkinase_C"/>
</dbReference>
<dbReference type="InterPro" id="IPR000961">
    <property type="entry name" value="AGC-kinase_C"/>
</dbReference>
<evidence type="ECO:0000259" key="19">
    <source>
        <dbReference type="PROSITE" id="PS51285"/>
    </source>
</evidence>
<evidence type="ECO:0000256" key="11">
    <source>
        <dbReference type="ARBA" id="ARBA00023054"/>
    </source>
</evidence>
<comment type="catalytic activity">
    <reaction evidence="13">
        <text>L-threonyl-[protein] + ATP = O-phospho-L-threonyl-[protein] + ADP + H(+)</text>
        <dbReference type="Rhea" id="RHEA:46608"/>
        <dbReference type="Rhea" id="RHEA-COMP:11060"/>
        <dbReference type="Rhea" id="RHEA-COMP:11605"/>
        <dbReference type="ChEBI" id="CHEBI:15378"/>
        <dbReference type="ChEBI" id="CHEBI:30013"/>
        <dbReference type="ChEBI" id="CHEBI:30616"/>
        <dbReference type="ChEBI" id="CHEBI:61977"/>
        <dbReference type="ChEBI" id="CHEBI:456216"/>
        <dbReference type="EC" id="2.7.11.13"/>
    </reaction>
</comment>
<dbReference type="AlphaFoldDB" id="A0AAD1R3F8"/>
<proteinExistence type="predicted"/>
<dbReference type="PROSITE" id="PS00108">
    <property type="entry name" value="PROTEIN_KINASE_ST"/>
    <property type="match status" value="1"/>
</dbReference>
<evidence type="ECO:0000256" key="12">
    <source>
        <dbReference type="ARBA" id="ARBA00023242"/>
    </source>
</evidence>
<evidence type="ECO:0000256" key="5">
    <source>
        <dbReference type="ARBA" id="ARBA00022553"/>
    </source>
</evidence>
<dbReference type="SMART" id="SM00133">
    <property type="entry name" value="S_TK_X"/>
    <property type="match status" value="1"/>
</dbReference>
<evidence type="ECO:0000256" key="7">
    <source>
        <dbReference type="ARBA" id="ARBA00022737"/>
    </source>
</evidence>
<feature type="domain" description="Protein kinase" evidence="18">
    <location>
        <begin position="720"/>
        <end position="981"/>
    </location>
</feature>
<dbReference type="GO" id="GO:0005737">
    <property type="term" value="C:cytoplasm"/>
    <property type="evidence" value="ECO:0007669"/>
    <property type="project" value="UniProtKB-SubCell"/>
</dbReference>
<dbReference type="InterPro" id="IPR037313">
    <property type="entry name" value="PKN_HR1_1"/>
</dbReference>
<keyword evidence="11 15" id="KW-0175">Coiled coil</keyword>
<dbReference type="GO" id="GO:0007165">
    <property type="term" value="P:signal transduction"/>
    <property type="evidence" value="ECO:0007669"/>
    <property type="project" value="InterPro"/>
</dbReference>
<evidence type="ECO:0000259" key="18">
    <source>
        <dbReference type="PROSITE" id="PS50011"/>
    </source>
</evidence>
<feature type="non-terminal residue" evidence="21">
    <location>
        <position position="1"/>
    </location>
</feature>
<keyword evidence="7" id="KW-0677">Repeat</keyword>